<accession>A0A385SPZ1</accession>
<evidence type="ECO:0000313" key="3">
    <source>
        <dbReference type="EMBL" id="AYB32327.1"/>
    </source>
</evidence>
<evidence type="ECO:0000256" key="1">
    <source>
        <dbReference type="SAM" id="SignalP"/>
    </source>
</evidence>
<dbReference type="GO" id="GO:0016491">
    <property type="term" value="F:oxidoreductase activity"/>
    <property type="evidence" value="ECO:0007669"/>
    <property type="project" value="InterPro"/>
</dbReference>
<proteinExistence type="predicted"/>
<reference evidence="4" key="1">
    <citation type="submission" date="2018-09" db="EMBL/GenBank/DDBJ databases">
        <title>Chryseolinea sp. KIS68-18 isolated from soil.</title>
        <authorList>
            <person name="Weon H.-Y."/>
            <person name="Kwon S.-W."/>
            <person name="Lee S.A."/>
        </authorList>
    </citation>
    <scope>NUCLEOTIDE SEQUENCE [LARGE SCALE GENOMIC DNA]</scope>
    <source>
        <strain evidence="4">KIS68-18</strain>
    </source>
</reference>
<dbReference type="SUPFAM" id="SSF52833">
    <property type="entry name" value="Thioredoxin-like"/>
    <property type="match status" value="1"/>
</dbReference>
<dbReference type="Pfam" id="PF00578">
    <property type="entry name" value="AhpC-TSA"/>
    <property type="match status" value="1"/>
</dbReference>
<dbReference type="PANTHER" id="PTHR42852:SF17">
    <property type="entry name" value="THIOREDOXIN-LIKE PROTEIN HI_1115"/>
    <property type="match status" value="1"/>
</dbReference>
<feature type="signal peptide" evidence="1">
    <location>
        <begin position="1"/>
        <end position="36"/>
    </location>
</feature>
<protein>
    <submittedName>
        <fullName evidence="3">TlpA family protein disulfide reductase</fullName>
    </submittedName>
</protein>
<dbReference type="EMBL" id="CP032382">
    <property type="protein sequence ID" value="AYB32327.1"/>
    <property type="molecule type" value="Genomic_DNA"/>
</dbReference>
<dbReference type="Gene3D" id="3.40.30.10">
    <property type="entry name" value="Glutaredoxin"/>
    <property type="match status" value="1"/>
</dbReference>
<evidence type="ECO:0000259" key="2">
    <source>
        <dbReference type="PROSITE" id="PS51352"/>
    </source>
</evidence>
<organism evidence="3 4">
    <name type="scientific">Chryseolinea soli</name>
    <dbReference type="NCBI Taxonomy" id="2321403"/>
    <lineage>
        <taxon>Bacteria</taxon>
        <taxon>Pseudomonadati</taxon>
        <taxon>Bacteroidota</taxon>
        <taxon>Cytophagia</taxon>
        <taxon>Cytophagales</taxon>
        <taxon>Fulvivirgaceae</taxon>
        <taxon>Chryseolinea</taxon>
    </lineage>
</organism>
<keyword evidence="1" id="KW-0732">Signal</keyword>
<dbReference type="InterPro" id="IPR050553">
    <property type="entry name" value="Thioredoxin_ResA/DsbE_sf"/>
</dbReference>
<dbReference type="InterPro" id="IPR036249">
    <property type="entry name" value="Thioredoxin-like_sf"/>
</dbReference>
<evidence type="ECO:0000313" key="4">
    <source>
        <dbReference type="Proteomes" id="UP000266183"/>
    </source>
</evidence>
<dbReference type="GO" id="GO:0016209">
    <property type="term" value="F:antioxidant activity"/>
    <property type="evidence" value="ECO:0007669"/>
    <property type="project" value="InterPro"/>
</dbReference>
<feature type="chain" id="PRO_5017399834" evidence="1">
    <location>
        <begin position="37"/>
        <end position="312"/>
    </location>
</feature>
<name>A0A385SPZ1_9BACT</name>
<dbReference type="KEGG" id="chk:D4L85_17885"/>
<dbReference type="InterPro" id="IPR000866">
    <property type="entry name" value="AhpC/TSA"/>
</dbReference>
<feature type="domain" description="Thioredoxin" evidence="2">
    <location>
        <begin position="176"/>
        <end position="312"/>
    </location>
</feature>
<dbReference type="Proteomes" id="UP000266183">
    <property type="component" value="Chromosome"/>
</dbReference>
<dbReference type="CDD" id="cd02966">
    <property type="entry name" value="TlpA_like_family"/>
    <property type="match status" value="1"/>
</dbReference>
<keyword evidence="4" id="KW-1185">Reference proteome</keyword>
<dbReference type="AlphaFoldDB" id="A0A385SPZ1"/>
<gene>
    <name evidence="3" type="ORF">D4L85_17885</name>
</gene>
<sequence>MNMSALYFFVAKKNLRIKAFFTLCLGFWLMTAPVAAQENPEEQAMIQVQRMAAYFNNRNFVKYTGFIAPGEYGNKETQKEKFIANLKENVPGGAEIMNLERVAFKTFDTSQQILLLANYQDQYRFIAGISEDGERWLFTQPLHQSTHFEIIQELIPLFDTSFASLIDPGFRKRVRFTLGKPLPPFKFIDLKGDSITLDQLKGKRIVLNFWLGGCKSCIDEIPQLNDLVKASDGNTVFIAPVFYTSKESLQTSVAAQIFLYKVVTPYNHDGYSVHYFPMHIVTDENHVVVLKLQGDDPDHLKKIREALEKRAR</sequence>
<dbReference type="PROSITE" id="PS51352">
    <property type="entry name" value="THIOREDOXIN_2"/>
    <property type="match status" value="1"/>
</dbReference>
<dbReference type="InterPro" id="IPR013766">
    <property type="entry name" value="Thioredoxin_domain"/>
</dbReference>
<dbReference type="PANTHER" id="PTHR42852">
    <property type="entry name" value="THIOL:DISULFIDE INTERCHANGE PROTEIN DSBE"/>
    <property type="match status" value="1"/>
</dbReference>